<sequence length="185" mass="20437">MPHQKKRKMPQVNGDVPHYAVIEHVLGYPLVNDALATYKNNALGKKSIELGDSAYRTFAQPLLPYLSRPFQYIEPYVKKADDLGDKTLSKVDEKFPIVKKPTDELVSDAKTIAFFPIRIGQIGKDHVVSTYQTEFKKTGGGNLVAYAKAALTTTLTIGTDAYTNISNFLGSKKEDAKQAADRATN</sequence>
<accession>A0AAE0NTV6</accession>
<evidence type="ECO:0000313" key="2">
    <source>
        <dbReference type="Proteomes" id="UP001285441"/>
    </source>
</evidence>
<dbReference type="EMBL" id="JAULSW010000003">
    <property type="protein sequence ID" value="KAK3387530.1"/>
    <property type="molecule type" value="Genomic_DNA"/>
</dbReference>
<organism evidence="1 2">
    <name type="scientific">Podospora didyma</name>
    <dbReference type="NCBI Taxonomy" id="330526"/>
    <lineage>
        <taxon>Eukaryota</taxon>
        <taxon>Fungi</taxon>
        <taxon>Dikarya</taxon>
        <taxon>Ascomycota</taxon>
        <taxon>Pezizomycotina</taxon>
        <taxon>Sordariomycetes</taxon>
        <taxon>Sordariomycetidae</taxon>
        <taxon>Sordariales</taxon>
        <taxon>Podosporaceae</taxon>
        <taxon>Podospora</taxon>
    </lineage>
</organism>
<evidence type="ECO:0000313" key="1">
    <source>
        <dbReference type="EMBL" id="KAK3387530.1"/>
    </source>
</evidence>
<proteinExistence type="predicted"/>
<reference evidence="1" key="2">
    <citation type="submission" date="2023-06" db="EMBL/GenBank/DDBJ databases">
        <authorList>
            <consortium name="Lawrence Berkeley National Laboratory"/>
            <person name="Haridas S."/>
            <person name="Hensen N."/>
            <person name="Bonometti L."/>
            <person name="Westerberg I."/>
            <person name="Brannstrom I.O."/>
            <person name="Guillou S."/>
            <person name="Cros-Aarteil S."/>
            <person name="Calhoun S."/>
            <person name="Kuo A."/>
            <person name="Mondo S."/>
            <person name="Pangilinan J."/>
            <person name="Riley R."/>
            <person name="LaButti K."/>
            <person name="Andreopoulos B."/>
            <person name="Lipzen A."/>
            <person name="Chen C."/>
            <person name="Yanf M."/>
            <person name="Daum C."/>
            <person name="Ng V."/>
            <person name="Clum A."/>
            <person name="Steindorff A."/>
            <person name="Ohm R."/>
            <person name="Martin F."/>
            <person name="Silar P."/>
            <person name="Natvig D."/>
            <person name="Lalanne C."/>
            <person name="Gautier V."/>
            <person name="Ament-velasquez S.L."/>
            <person name="Kruys A."/>
            <person name="Hutchinson M.I."/>
            <person name="Powell A.J."/>
            <person name="Barry K."/>
            <person name="Miller A.N."/>
            <person name="Grigoriev I.V."/>
            <person name="Debuchy R."/>
            <person name="Gladieux P."/>
            <person name="Thoren M.H."/>
            <person name="Johannesson H."/>
        </authorList>
    </citation>
    <scope>NUCLEOTIDE SEQUENCE</scope>
    <source>
        <strain evidence="1">CBS 232.78</strain>
    </source>
</reference>
<gene>
    <name evidence="1" type="ORF">B0H63DRAFT_159256</name>
</gene>
<name>A0AAE0NTV6_9PEZI</name>
<keyword evidence="2" id="KW-1185">Reference proteome</keyword>
<dbReference type="Proteomes" id="UP001285441">
    <property type="component" value="Unassembled WGS sequence"/>
</dbReference>
<protein>
    <submittedName>
        <fullName evidence="1">Uncharacterized protein</fullName>
    </submittedName>
</protein>
<dbReference type="AlphaFoldDB" id="A0AAE0NTV6"/>
<reference evidence="1" key="1">
    <citation type="journal article" date="2023" name="Mol. Phylogenet. Evol.">
        <title>Genome-scale phylogeny and comparative genomics of the fungal order Sordariales.</title>
        <authorList>
            <person name="Hensen N."/>
            <person name="Bonometti L."/>
            <person name="Westerberg I."/>
            <person name="Brannstrom I.O."/>
            <person name="Guillou S."/>
            <person name="Cros-Aarteil S."/>
            <person name="Calhoun S."/>
            <person name="Haridas S."/>
            <person name="Kuo A."/>
            <person name="Mondo S."/>
            <person name="Pangilinan J."/>
            <person name="Riley R."/>
            <person name="LaButti K."/>
            <person name="Andreopoulos B."/>
            <person name="Lipzen A."/>
            <person name="Chen C."/>
            <person name="Yan M."/>
            <person name="Daum C."/>
            <person name="Ng V."/>
            <person name="Clum A."/>
            <person name="Steindorff A."/>
            <person name="Ohm R.A."/>
            <person name="Martin F."/>
            <person name="Silar P."/>
            <person name="Natvig D.O."/>
            <person name="Lalanne C."/>
            <person name="Gautier V."/>
            <person name="Ament-Velasquez S.L."/>
            <person name="Kruys A."/>
            <person name="Hutchinson M.I."/>
            <person name="Powell A.J."/>
            <person name="Barry K."/>
            <person name="Miller A.N."/>
            <person name="Grigoriev I.V."/>
            <person name="Debuchy R."/>
            <person name="Gladieux P."/>
            <person name="Hiltunen Thoren M."/>
            <person name="Johannesson H."/>
        </authorList>
    </citation>
    <scope>NUCLEOTIDE SEQUENCE</scope>
    <source>
        <strain evidence="1">CBS 232.78</strain>
    </source>
</reference>
<comment type="caution">
    <text evidence="1">The sequence shown here is derived from an EMBL/GenBank/DDBJ whole genome shotgun (WGS) entry which is preliminary data.</text>
</comment>